<proteinExistence type="predicted"/>
<organism evidence="1 2">
    <name type="scientific">Fusarium decemcellulare</name>
    <dbReference type="NCBI Taxonomy" id="57161"/>
    <lineage>
        <taxon>Eukaryota</taxon>
        <taxon>Fungi</taxon>
        <taxon>Dikarya</taxon>
        <taxon>Ascomycota</taxon>
        <taxon>Pezizomycotina</taxon>
        <taxon>Sordariomycetes</taxon>
        <taxon>Hypocreomycetidae</taxon>
        <taxon>Hypocreales</taxon>
        <taxon>Nectriaceae</taxon>
        <taxon>Fusarium</taxon>
        <taxon>Fusarium decemcellulare species complex</taxon>
    </lineage>
</organism>
<reference evidence="1" key="1">
    <citation type="submission" date="2022-08" db="EMBL/GenBank/DDBJ databases">
        <title>Genome Sequence of Fusarium decemcellulare.</title>
        <authorList>
            <person name="Buettner E."/>
        </authorList>
    </citation>
    <scope>NUCLEOTIDE SEQUENCE</scope>
    <source>
        <strain evidence="1">Babe19</strain>
    </source>
</reference>
<evidence type="ECO:0000313" key="2">
    <source>
        <dbReference type="Proteomes" id="UP001148629"/>
    </source>
</evidence>
<sequence length="369" mass="41110">MANSIVQSFTIEAFTLLAMGICFILFRTYARIAQVGVQNLAADDYIMPLVIIPYTIETTLAYLTGAQFHGLSNSHMTPAEREALSPDSAEYHWRIAGWRIQIVGWFMYSTVLWLIKSALCCFYLRLTAGLWAFKTRIYTGFCIIAATYIVLICTFLFSCQPLHRLWQINPDPGNHCQPAASKVYIFVLVTLNISTDCYLLLIPIPVLWGARIATIKKIGLVALFSGGIFVMVAGLLRCILILKNPATGAQQSAAWAVRESFVALITSNLPMTWGWMRQKLKPVLGSWLSSSGSNPQRVGPEPGSIMLVDHGDHCDRRSYHGESTNQAAENRALNQSDGTFPIHHGQEGFREITRNGQPQCGIRKETEFA</sequence>
<accession>A0ACC1S5I8</accession>
<name>A0ACC1S5I8_9HYPO</name>
<evidence type="ECO:0000313" key="1">
    <source>
        <dbReference type="EMBL" id="KAJ3532450.1"/>
    </source>
</evidence>
<gene>
    <name evidence="1" type="ORF">NM208_g8431</name>
</gene>
<keyword evidence="2" id="KW-1185">Reference proteome</keyword>
<protein>
    <submittedName>
        <fullName evidence="1">Uncharacterized protein</fullName>
    </submittedName>
</protein>
<dbReference type="Proteomes" id="UP001148629">
    <property type="component" value="Unassembled WGS sequence"/>
</dbReference>
<dbReference type="EMBL" id="JANRMS010000958">
    <property type="protein sequence ID" value="KAJ3532450.1"/>
    <property type="molecule type" value="Genomic_DNA"/>
</dbReference>
<comment type="caution">
    <text evidence="1">The sequence shown here is derived from an EMBL/GenBank/DDBJ whole genome shotgun (WGS) entry which is preliminary data.</text>
</comment>